<gene>
    <name evidence="4" type="ORF">PG994_000784</name>
</gene>
<dbReference type="Gene3D" id="3.40.50.150">
    <property type="entry name" value="Vaccinia Virus protein VP39"/>
    <property type="match status" value="1"/>
</dbReference>
<keyword evidence="1" id="KW-0489">Methyltransferase</keyword>
<evidence type="ECO:0000313" key="5">
    <source>
        <dbReference type="Proteomes" id="UP001480595"/>
    </source>
</evidence>
<dbReference type="Pfam" id="PF13649">
    <property type="entry name" value="Methyltransf_25"/>
    <property type="match status" value="1"/>
</dbReference>
<dbReference type="SUPFAM" id="SSF53335">
    <property type="entry name" value="S-adenosyl-L-methionine-dependent methyltransferases"/>
    <property type="match status" value="1"/>
</dbReference>
<dbReference type="EMBL" id="JAQQWL010000001">
    <property type="protein sequence ID" value="KAK8091279.1"/>
    <property type="molecule type" value="Genomic_DNA"/>
</dbReference>
<keyword evidence="5" id="KW-1185">Reference proteome</keyword>
<evidence type="ECO:0000259" key="3">
    <source>
        <dbReference type="Pfam" id="PF13649"/>
    </source>
</evidence>
<dbReference type="Proteomes" id="UP001480595">
    <property type="component" value="Unassembled WGS sequence"/>
</dbReference>
<dbReference type="CDD" id="cd02440">
    <property type="entry name" value="AdoMet_MTases"/>
    <property type="match status" value="1"/>
</dbReference>
<comment type="caution">
    <text evidence="4">The sequence shown here is derived from an EMBL/GenBank/DDBJ whole genome shotgun (WGS) entry which is preliminary data.</text>
</comment>
<sequence>MASSTTEANQYDAIGAQYEAIKSLPIIKDVETANFRKYALELLASGNSRVLDLACGTGFYSEKLLEWGAASVTGVDISPAMIEVARAKARQNGKDGDRRLKYQVGDVLNLGIIDGGEYDMVTGVWLLNYASSRAELTQMYRGIRANLKPSGHFFGVGEESQEDIDAFVRQRQLFFEGNRGLFGLETDYTERLASGDGYAMETRVHVDPPFAMKTYHLRKSIYIEAARAAGMGGHYETKRMGVPEEVYVRDKDYWALYPVSRPSSRQLSLRWSIPTPRGQSSCSQSAVLW</sequence>
<feature type="domain" description="Methyltransferase" evidence="3">
    <location>
        <begin position="50"/>
        <end position="151"/>
    </location>
</feature>
<protein>
    <recommendedName>
        <fullName evidence="3">Methyltransferase domain-containing protein</fullName>
    </recommendedName>
</protein>
<reference evidence="4 5" key="1">
    <citation type="submission" date="2023-01" db="EMBL/GenBank/DDBJ databases">
        <title>Analysis of 21 Apiospora genomes using comparative genomics revels a genus with tremendous synthesis potential of carbohydrate active enzymes and secondary metabolites.</title>
        <authorList>
            <person name="Sorensen T."/>
        </authorList>
    </citation>
    <scope>NUCLEOTIDE SEQUENCE [LARGE SCALE GENOMIC DNA]</scope>
    <source>
        <strain evidence="4 5">CBS 135458</strain>
    </source>
</reference>
<dbReference type="InterPro" id="IPR041698">
    <property type="entry name" value="Methyltransf_25"/>
</dbReference>
<organism evidence="4 5">
    <name type="scientific">Apiospora phragmitis</name>
    <dbReference type="NCBI Taxonomy" id="2905665"/>
    <lineage>
        <taxon>Eukaryota</taxon>
        <taxon>Fungi</taxon>
        <taxon>Dikarya</taxon>
        <taxon>Ascomycota</taxon>
        <taxon>Pezizomycotina</taxon>
        <taxon>Sordariomycetes</taxon>
        <taxon>Xylariomycetidae</taxon>
        <taxon>Amphisphaeriales</taxon>
        <taxon>Apiosporaceae</taxon>
        <taxon>Apiospora</taxon>
    </lineage>
</organism>
<accession>A0ABR1X7G0</accession>
<dbReference type="RefSeq" id="XP_066722825.1">
    <property type="nucleotide sequence ID" value="XM_066852193.1"/>
</dbReference>
<name>A0ABR1X7G0_9PEZI</name>
<evidence type="ECO:0000313" key="4">
    <source>
        <dbReference type="EMBL" id="KAK8091279.1"/>
    </source>
</evidence>
<keyword evidence="2" id="KW-0808">Transferase</keyword>
<dbReference type="InterPro" id="IPR029063">
    <property type="entry name" value="SAM-dependent_MTases_sf"/>
</dbReference>
<evidence type="ECO:0000256" key="1">
    <source>
        <dbReference type="ARBA" id="ARBA00022603"/>
    </source>
</evidence>
<dbReference type="GeneID" id="92085256"/>
<evidence type="ECO:0000256" key="2">
    <source>
        <dbReference type="ARBA" id="ARBA00022679"/>
    </source>
</evidence>
<dbReference type="PANTHER" id="PTHR43861:SF1">
    <property type="entry name" value="TRANS-ACONITATE 2-METHYLTRANSFERASE"/>
    <property type="match status" value="1"/>
</dbReference>
<proteinExistence type="predicted"/>
<dbReference type="PANTHER" id="PTHR43861">
    <property type="entry name" value="TRANS-ACONITATE 2-METHYLTRANSFERASE-RELATED"/>
    <property type="match status" value="1"/>
</dbReference>